<keyword evidence="1" id="KW-0880">Kelch repeat</keyword>
<gene>
    <name evidence="4" type="ORF">OA57_05415</name>
</gene>
<feature type="signal peptide" evidence="3">
    <location>
        <begin position="1"/>
        <end position="18"/>
    </location>
</feature>
<protein>
    <submittedName>
        <fullName evidence="4">N-acetylneuraminic acid mutarotase</fullName>
    </submittedName>
</protein>
<evidence type="ECO:0000256" key="1">
    <source>
        <dbReference type="ARBA" id="ARBA00022441"/>
    </source>
</evidence>
<keyword evidence="2" id="KW-0677">Repeat</keyword>
<dbReference type="Proteomes" id="UP000030380">
    <property type="component" value="Unassembled WGS sequence"/>
</dbReference>
<dbReference type="InterPro" id="IPR056734">
    <property type="entry name" value="NANM"/>
</dbReference>
<dbReference type="AlphaFoldDB" id="A0A0A3BAL2"/>
<evidence type="ECO:0000256" key="2">
    <source>
        <dbReference type="ARBA" id="ARBA00022737"/>
    </source>
</evidence>
<dbReference type="NCBIfam" id="TIGR03547">
    <property type="entry name" value="muta_rot_YjhT"/>
    <property type="match status" value="1"/>
</dbReference>
<evidence type="ECO:0000256" key="3">
    <source>
        <dbReference type="SAM" id="SignalP"/>
    </source>
</evidence>
<dbReference type="InterPro" id="IPR015915">
    <property type="entry name" value="Kelch-typ_b-propeller"/>
</dbReference>
<evidence type="ECO:0000313" key="5">
    <source>
        <dbReference type="Proteomes" id="UP000030380"/>
    </source>
</evidence>
<dbReference type="PANTHER" id="PTHR45632">
    <property type="entry name" value="LD33804P"/>
    <property type="match status" value="1"/>
</dbReference>
<name>A0A0A3BAL2_9PAST</name>
<reference evidence="4 5" key="1">
    <citation type="submission" date="2014-11" db="EMBL/GenBank/DDBJ databases">
        <title>Draft genome sequence of Chelonobacter oris 1662T, associated with respiratory disease in Hermann's Tortoises.</title>
        <authorList>
            <person name="Kudirkiene E."/>
            <person name="Hansen M.J."/>
            <person name="Bojesen A.M."/>
        </authorList>
    </citation>
    <scope>NUCLEOTIDE SEQUENCE [LARGE SCALE GENOMIC DNA]</scope>
    <source>
        <strain evidence="4 5">1662</strain>
    </source>
</reference>
<dbReference type="EMBL" id="JSUM01000007">
    <property type="protein sequence ID" value="KGQ70599.1"/>
    <property type="molecule type" value="Genomic_DNA"/>
</dbReference>
<dbReference type="Gene3D" id="2.120.10.80">
    <property type="entry name" value="Kelch-type beta propeller"/>
    <property type="match status" value="2"/>
</dbReference>
<dbReference type="SUPFAM" id="SSF50965">
    <property type="entry name" value="Galactose oxidase, central domain"/>
    <property type="match status" value="1"/>
</dbReference>
<organism evidence="4 5">
    <name type="scientific">Chelonobacter oris</name>
    <dbReference type="NCBI Taxonomy" id="505317"/>
    <lineage>
        <taxon>Bacteria</taxon>
        <taxon>Pseudomonadati</taxon>
        <taxon>Pseudomonadota</taxon>
        <taxon>Gammaproteobacteria</taxon>
        <taxon>Pasteurellales</taxon>
        <taxon>Pasteurellaceae</taxon>
        <taxon>Chelonobacter</taxon>
    </lineage>
</organism>
<dbReference type="STRING" id="505317.OA57_05415"/>
<dbReference type="InterPro" id="IPR011043">
    <property type="entry name" value="Gal_Oxase/kelch_b-propeller"/>
</dbReference>
<accession>A0A0A3BAL2</accession>
<feature type="chain" id="PRO_5001997883" evidence="3">
    <location>
        <begin position="19"/>
        <end position="368"/>
    </location>
</feature>
<dbReference type="NCBIfam" id="NF010730">
    <property type="entry name" value="PRK14131.1"/>
    <property type="match status" value="1"/>
</dbReference>
<dbReference type="Pfam" id="PF24996">
    <property type="entry name" value="NANM"/>
    <property type="match status" value="1"/>
</dbReference>
<sequence length="368" mass="39675">MRACFTFSFLTVAMAAQAGSYPDLPQPIKFGSGALIGNTVYVGLGSAGNRFYALDLSRQQSQWQPIAEFPGGERQYAVAAALNGKLYIFGGLQQGENGLQVVNDAYRYDPRQNNWAKLDTGAPRGIVGAGSAVYQEKIYLLGGNNPEILGAYLHDYAAADHTEKEAVQQAYFEQRPQDYFFTAELLSYQPSDNRWRNEGSLPFSARTCAAVVGQGETVLVVSGAVKPGLNTANTQQGLIGKQRTEWKKLSDLPAVVGKTAEGLSGAAAGYSNGHYLIAGGSNFPGAQQQFRQGKLFAHQGLSRAWHNDIYTLKNGRWKRIGELTNGVSHAVTVSYDNNVLLIGGESHGGKALSAVQVLRYDGNGLIIE</sequence>
<dbReference type="InterPro" id="IPR019936">
    <property type="entry name" value="NanM_proteobact"/>
</dbReference>
<proteinExistence type="predicted"/>
<comment type="caution">
    <text evidence="4">The sequence shown here is derived from an EMBL/GenBank/DDBJ whole genome shotgun (WGS) entry which is preliminary data.</text>
</comment>
<keyword evidence="3" id="KW-0732">Signal</keyword>
<keyword evidence="5" id="KW-1185">Reference proteome</keyword>
<evidence type="ECO:0000313" key="4">
    <source>
        <dbReference type="EMBL" id="KGQ70599.1"/>
    </source>
</evidence>